<evidence type="ECO:0000256" key="6">
    <source>
        <dbReference type="ARBA" id="ARBA00022840"/>
    </source>
</evidence>
<feature type="binding site" evidence="8">
    <location>
        <position position="177"/>
    </location>
    <ligand>
        <name>ATP</name>
        <dbReference type="ChEBI" id="CHEBI:30616"/>
    </ligand>
</feature>
<dbReference type="Gene3D" id="3.30.1300.10">
    <property type="entry name" value="Pantoate-beta-alanine ligase, C-terminal domain"/>
    <property type="match status" value="1"/>
</dbReference>
<dbReference type="InterPro" id="IPR003721">
    <property type="entry name" value="Pantoate_ligase"/>
</dbReference>
<dbReference type="EC" id="6.3.2.1" evidence="8"/>
<evidence type="ECO:0000256" key="2">
    <source>
        <dbReference type="ARBA" id="ARBA00009256"/>
    </source>
</evidence>
<dbReference type="GO" id="GO:0015940">
    <property type="term" value="P:pantothenate biosynthetic process"/>
    <property type="evidence" value="ECO:0007669"/>
    <property type="project" value="UniProtKB-UniRule"/>
</dbReference>
<keyword evidence="8" id="KW-0963">Cytoplasm</keyword>
<dbReference type="CDD" id="cd00560">
    <property type="entry name" value="PanC"/>
    <property type="match status" value="1"/>
</dbReference>
<dbReference type="NCBIfam" id="TIGR00018">
    <property type="entry name" value="panC"/>
    <property type="match status" value="1"/>
</dbReference>
<dbReference type="UniPathway" id="UPA00028">
    <property type="reaction ID" value="UER00005"/>
</dbReference>
<comment type="subcellular location">
    <subcellularLocation>
        <location evidence="8">Cytoplasm</location>
    </subcellularLocation>
</comment>
<dbReference type="Gene3D" id="3.40.50.620">
    <property type="entry name" value="HUPs"/>
    <property type="match status" value="1"/>
</dbReference>
<feature type="binding site" evidence="8">
    <location>
        <begin position="148"/>
        <end position="151"/>
    </location>
    <ligand>
        <name>ATP</name>
        <dbReference type="ChEBI" id="CHEBI:30616"/>
    </ligand>
</feature>
<dbReference type="PANTHER" id="PTHR21299:SF1">
    <property type="entry name" value="PANTOATE--BETA-ALANINE LIGASE"/>
    <property type="match status" value="1"/>
</dbReference>
<evidence type="ECO:0000313" key="9">
    <source>
        <dbReference type="EMBL" id="MBB6466635.1"/>
    </source>
</evidence>
<dbReference type="PANTHER" id="PTHR21299">
    <property type="entry name" value="CYTIDYLATE KINASE/PANTOATE-BETA-ALANINE LIGASE"/>
    <property type="match status" value="1"/>
</dbReference>
<gene>
    <name evidence="8" type="primary">panC</name>
    <name evidence="9" type="ORF">HNQ96_002500</name>
</gene>
<evidence type="ECO:0000256" key="8">
    <source>
        <dbReference type="HAMAP-Rule" id="MF_00158"/>
    </source>
</evidence>
<name>A0A8E1WDA0_9HYPH</name>
<reference evidence="9 10" key="1">
    <citation type="submission" date="2020-08" db="EMBL/GenBank/DDBJ databases">
        <title>Genomic Encyclopedia of Type Strains, Phase IV (KMG-IV): sequencing the most valuable type-strain genomes for metagenomic binning, comparative biology and taxonomic classification.</title>
        <authorList>
            <person name="Goeker M."/>
        </authorList>
    </citation>
    <scope>NUCLEOTIDE SEQUENCE [LARGE SCALE GENOMIC DNA]</scope>
    <source>
        <strain evidence="9 10">DSM 17454</strain>
    </source>
</reference>
<dbReference type="EMBL" id="JACHGI010000003">
    <property type="protein sequence ID" value="MBB6466635.1"/>
    <property type="molecule type" value="Genomic_DNA"/>
</dbReference>
<keyword evidence="4 8" id="KW-0566">Pantothenate biosynthesis</keyword>
<protein>
    <recommendedName>
        <fullName evidence="8">Pantothenate synthetase</fullName>
        <shortName evidence="8">PS</shortName>
        <ecNumber evidence="8">6.3.2.1</ecNumber>
    </recommendedName>
    <alternativeName>
        <fullName evidence="8">Pantoate--beta-alanine ligase</fullName>
    </alternativeName>
    <alternativeName>
        <fullName evidence="8">Pantoate-activating enzyme</fullName>
    </alternativeName>
</protein>
<comment type="similarity">
    <text evidence="2 8">Belongs to the pantothenate synthetase family.</text>
</comment>
<evidence type="ECO:0000256" key="7">
    <source>
        <dbReference type="ARBA" id="ARBA00048258"/>
    </source>
</evidence>
<evidence type="ECO:0000313" key="10">
    <source>
        <dbReference type="Proteomes" id="UP000532373"/>
    </source>
</evidence>
<dbReference type="Pfam" id="PF02569">
    <property type="entry name" value="Pantoate_ligase"/>
    <property type="match status" value="1"/>
</dbReference>
<dbReference type="GO" id="GO:0005829">
    <property type="term" value="C:cytosol"/>
    <property type="evidence" value="ECO:0007669"/>
    <property type="project" value="TreeGrafter"/>
</dbReference>
<dbReference type="HAMAP" id="MF_00158">
    <property type="entry name" value="PanC"/>
    <property type="match status" value="1"/>
</dbReference>
<dbReference type="SUPFAM" id="SSF52374">
    <property type="entry name" value="Nucleotidylyl transferase"/>
    <property type="match status" value="1"/>
</dbReference>
<feature type="binding site" evidence="8">
    <location>
        <position position="62"/>
    </location>
    <ligand>
        <name>beta-alanine</name>
        <dbReference type="ChEBI" id="CHEBI:57966"/>
    </ligand>
</feature>
<evidence type="ECO:0000256" key="5">
    <source>
        <dbReference type="ARBA" id="ARBA00022741"/>
    </source>
</evidence>
<feature type="active site" description="Proton donor" evidence="8">
    <location>
        <position position="38"/>
    </location>
</feature>
<keyword evidence="6 8" id="KW-0067">ATP-binding</keyword>
<evidence type="ECO:0000256" key="3">
    <source>
        <dbReference type="ARBA" id="ARBA00022598"/>
    </source>
</evidence>
<keyword evidence="3 8" id="KW-0436">Ligase</keyword>
<evidence type="ECO:0000256" key="4">
    <source>
        <dbReference type="ARBA" id="ARBA00022655"/>
    </source>
</evidence>
<comment type="function">
    <text evidence="8">Catalyzes the condensation of pantoate with beta-alanine in an ATP-dependent reaction via a pantoyl-adenylate intermediate.</text>
</comment>
<dbReference type="InterPro" id="IPR042176">
    <property type="entry name" value="Pantoate_ligase_C"/>
</dbReference>
<organism evidence="9 10">
    <name type="scientific">Aminobacter carboxidus</name>
    <dbReference type="NCBI Taxonomy" id="376165"/>
    <lineage>
        <taxon>Bacteria</taxon>
        <taxon>Pseudomonadati</taxon>
        <taxon>Pseudomonadota</taxon>
        <taxon>Alphaproteobacteria</taxon>
        <taxon>Hyphomicrobiales</taxon>
        <taxon>Phyllobacteriaceae</taxon>
        <taxon>Aminobacter</taxon>
    </lineage>
</organism>
<comment type="miscellaneous">
    <text evidence="8">The reaction proceeds by a bi uni uni bi ping pong mechanism.</text>
</comment>
<keyword evidence="5 8" id="KW-0547">Nucleotide-binding</keyword>
<comment type="caution">
    <text evidence="9">The sequence shown here is derived from an EMBL/GenBank/DDBJ whole genome shotgun (WGS) entry which is preliminary data.</text>
</comment>
<comment type="subunit">
    <text evidence="8">Homodimer.</text>
</comment>
<dbReference type="Proteomes" id="UP000532373">
    <property type="component" value="Unassembled WGS sequence"/>
</dbReference>
<dbReference type="InterPro" id="IPR014729">
    <property type="entry name" value="Rossmann-like_a/b/a_fold"/>
</dbReference>
<feature type="binding site" evidence="8">
    <location>
        <position position="62"/>
    </location>
    <ligand>
        <name>(R)-pantoate</name>
        <dbReference type="ChEBI" id="CHEBI:15980"/>
    </ligand>
</feature>
<feature type="binding site" evidence="8">
    <location>
        <begin position="31"/>
        <end position="38"/>
    </location>
    <ligand>
        <name>ATP</name>
        <dbReference type="ChEBI" id="CHEBI:30616"/>
    </ligand>
</feature>
<dbReference type="AlphaFoldDB" id="A0A8E1WDA0"/>
<dbReference type="GO" id="GO:0005524">
    <property type="term" value="F:ATP binding"/>
    <property type="evidence" value="ECO:0007669"/>
    <property type="project" value="UniProtKB-KW"/>
</dbReference>
<comment type="pathway">
    <text evidence="1 8">Cofactor biosynthesis; (R)-pantothenate biosynthesis; (R)-pantothenate from (R)-pantoate and beta-alanine: step 1/1.</text>
</comment>
<dbReference type="GO" id="GO:0004592">
    <property type="term" value="F:pantoate-beta-alanine ligase activity"/>
    <property type="evidence" value="ECO:0007669"/>
    <property type="project" value="UniProtKB-UniRule"/>
</dbReference>
<proteinExistence type="inferred from homology"/>
<accession>A0A8E1WDA0</accession>
<comment type="catalytic activity">
    <reaction evidence="7 8">
        <text>(R)-pantoate + beta-alanine + ATP = (R)-pantothenate + AMP + diphosphate + H(+)</text>
        <dbReference type="Rhea" id="RHEA:10912"/>
        <dbReference type="ChEBI" id="CHEBI:15378"/>
        <dbReference type="ChEBI" id="CHEBI:15980"/>
        <dbReference type="ChEBI" id="CHEBI:29032"/>
        <dbReference type="ChEBI" id="CHEBI:30616"/>
        <dbReference type="ChEBI" id="CHEBI:33019"/>
        <dbReference type="ChEBI" id="CHEBI:57966"/>
        <dbReference type="ChEBI" id="CHEBI:456215"/>
        <dbReference type="EC" id="6.3.2.1"/>
    </reaction>
</comment>
<dbReference type="RefSeq" id="WP_184769050.1">
    <property type="nucleotide sequence ID" value="NZ_JACHGI010000003.1"/>
</dbReference>
<sequence length="286" mass="31106">MTVVVETIAALRSQVRAWRAEGLKVALVPTMGALHDGHVSLMRAALERADRCVVSIFVNPRQFAPTEDLDKYPRQLALDLDRLEKAGVHLAFTPGVDEVYPQGFATSISVGGPSSGLETDFRPAFFDGVATVVGKLFIQSEPDLAVFGEKDYQQLCVVKKLCRDLDLPVEVLGSPTIRDTEGLAMSSRNAYLSAEELEIARQLNKLLRKAASQLQSGADEQATMAAARQAILDAGFDVVDYVEARESVTLAPWRKDRDGRVLVAARLGKTRLIDNVEITASQAGPI</sequence>
<feature type="binding site" evidence="8">
    <location>
        <position position="154"/>
    </location>
    <ligand>
        <name>(R)-pantoate</name>
        <dbReference type="ChEBI" id="CHEBI:15980"/>
    </ligand>
</feature>
<evidence type="ECO:0000256" key="1">
    <source>
        <dbReference type="ARBA" id="ARBA00004990"/>
    </source>
</evidence>
<feature type="binding site" evidence="8">
    <location>
        <begin position="185"/>
        <end position="188"/>
    </location>
    <ligand>
        <name>ATP</name>
        <dbReference type="ChEBI" id="CHEBI:30616"/>
    </ligand>
</feature>